<dbReference type="Gene3D" id="3.10.450.50">
    <property type="match status" value="1"/>
</dbReference>
<dbReference type="RefSeq" id="WP_088454327.1">
    <property type="nucleotide sequence ID" value="NZ_JACHXO010000007.1"/>
</dbReference>
<dbReference type="InterPro" id="IPR048469">
    <property type="entry name" value="YchJ-like_M"/>
</dbReference>
<organism evidence="3 4">
    <name type="scientific">Roseateles terrae</name>
    <dbReference type="NCBI Taxonomy" id="431060"/>
    <lineage>
        <taxon>Bacteria</taxon>
        <taxon>Pseudomonadati</taxon>
        <taxon>Pseudomonadota</taxon>
        <taxon>Betaproteobacteria</taxon>
        <taxon>Burkholderiales</taxon>
        <taxon>Sphaerotilaceae</taxon>
        <taxon>Roseateles</taxon>
    </lineage>
</organism>
<dbReference type="InterPro" id="IPR032710">
    <property type="entry name" value="NTF2-like_dom_sf"/>
</dbReference>
<keyword evidence="4" id="KW-1185">Reference proteome</keyword>
<dbReference type="Pfam" id="PF17775">
    <property type="entry name" value="YchJ_M-like"/>
    <property type="match status" value="1"/>
</dbReference>
<dbReference type="HAMAP" id="MF_00612">
    <property type="entry name" value="UPF0225"/>
    <property type="match status" value="1"/>
</dbReference>
<evidence type="ECO:0000256" key="1">
    <source>
        <dbReference type="HAMAP-Rule" id="MF_00612"/>
    </source>
</evidence>
<evidence type="ECO:0000313" key="3">
    <source>
        <dbReference type="EMBL" id="MBB3196205.1"/>
    </source>
</evidence>
<protein>
    <recommendedName>
        <fullName evidence="1">UPF0225 protein FHS28_003617</fullName>
    </recommendedName>
</protein>
<evidence type="ECO:0000313" key="4">
    <source>
        <dbReference type="Proteomes" id="UP000574369"/>
    </source>
</evidence>
<accession>A0ABR6GVR9</accession>
<name>A0ABR6GVR9_9BURK</name>
<comment type="caution">
    <text evidence="3">The sequence shown here is derived from an EMBL/GenBank/DDBJ whole genome shotgun (WGS) entry which is preliminary data.</text>
</comment>
<dbReference type="SUPFAM" id="SSF54427">
    <property type="entry name" value="NTF2-like"/>
    <property type="match status" value="1"/>
</dbReference>
<dbReference type="Proteomes" id="UP000574369">
    <property type="component" value="Unassembled WGS sequence"/>
</dbReference>
<dbReference type="EMBL" id="JACHXO010000007">
    <property type="protein sequence ID" value="MBB3196205.1"/>
    <property type="molecule type" value="Genomic_DNA"/>
</dbReference>
<evidence type="ECO:0000259" key="2">
    <source>
        <dbReference type="Pfam" id="PF17775"/>
    </source>
</evidence>
<reference evidence="3 4" key="1">
    <citation type="submission" date="2020-08" db="EMBL/GenBank/DDBJ databases">
        <title>Genomic Encyclopedia of Type Strains, Phase III (KMG-III): the genomes of soil and plant-associated and newly described type strains.</title>
        <authorList>
            <person name="Whitman W."/>
        </authorList>
    </citation>
    <scope>NUCLEOTIDE SEQUENCE [LARGE SCALE GENOMIC DNA]</scope>
    <source>
        <strain evidence="3 4">CECT 7247</strain>
    </source>
</reference>
<comment type="similarity">
    <text evidence="1">Belongs to the UPF0225 family.</text>
</comment>
<feature type="domain" description="YchJ-like middle NTF2-like" evidence="2">
    <location>
        <begin position="41"/>
        <end position="134"/>
    </location>
</feature>
<proteinExistence type="inferred from homology"/>
<sequence length="137" mass="15298">MKTMHFSPDAPCPCGRNALYGRCCGPLHGAFEAEGALTAPDAEALMRSRYSAFVLDLTSYLRATWHPLTRPDAVAPNEPGLRWLGLEVKRHAVQDETHATVEFVARSKLGGRAYRLHEISRFEKVDGAWLYRDGDLN</sequence>
<dbReference type="InterPro" id="IPR023006">
    <property type="entry name" value="YchJ-like"/>
</dbReference>
<gene>
    <name evidence="3" type="ORF">FHS28_003617</name>
</gene>